<feature type="domain" description="Gfo/Idh/MocA-like oxidoreductase N-terminal" evidence="1">
    <location>
        <begin position="5"/>
        <end position="136"/>
    </location>
</feature>
<dbReference type="PANTHER" id="PTHR43708:SF3">
    <property type="entry name" value="OXIDOREDUCTASE"/>
    <property type="match status" value="1"/>
</dbReference>
<reference evidence="3 4" key="1">
    <citation type="submission" date="2024-04" db="EMBL/GenBank/DDBJ databases">
        <title>Novel genus in family Flammeovirgaceae.</title>
        <authorList>
            <person name="Nguyen T.H."/>
            <person name="Vuong T.Q."/>
            <person name="Le H."/>
            <person name="Kim S.-G."/>
        </authorList>
    </citation>
    <scope>NUCLEOTIDE SEQUENCE [LARGE SCALE GENOMIC DNA]</scope>
    <source>
        <strain evidence="3 4">JCM 23209</strain>
    </source>
</reference>
<dbReference type="InterPro" id="IPR051317">
    <property type="entry name" value="Gfo/Idh/MocA_oxidoreduct"/>
</dbReference>
<dbReference type="InterPro" id="IPR036291">
    <property type="entry name" value="NAD(P)-bd_dom_sf"/>
</dbReference>
<feature type="domain" description="GFO/IDH/MocA-like oxidoreductase" evidence="2">
    <location>
        <begin position="146"/>
        <end position="276"/>
    </location>
</feature>
<evidence type="ECO:0000259" key="2">
    <source>
        <dbReference type="Pfam" id="PF22725"/>
    </source>
</evidence>
<name>A0AAW9SDN5_9BACT</name>
<accession>A0AAW9SDN5</accession>
<evidence type="ECO:0000259" key="1">
    <source>
        <dbReference type="Pfam" id="PF01408"/>
    </source>
</evidence>
<dbReference type="Pfam" id="PF22725">
    <property type="entry name" value="GFO_IDH_MocA_C3"/>
    <property type="match status" value="1"/>
</dbReference>
<comment type="caution">
    <text evidence="3">The sequence shown here is derived from an EMBL/GenBank/DDBJ whole genome shotgun (WGS) entry which is preliminary data.</text>
</comment>
<dbReference type="Gene3D" id="3.40.50.720">
    <property type="entry name" value="NAD(P)-binding Rossmann-like Domain"/>
    <property type="match status" value="1"/>
</dbReference>
<protein>
    <submittedName>
        <fullName evidence="3">Gfo/Idh/MocA family oxidoreductase</fullName>
    </submittedName>
</protein>
<dbReference type="EMBL" id="JBDKWZ010000015">
    <property type="protein sequence ID" value="MEN7550588.1"/>
    <property type="molecule type" value="Genomic_DNA"/>
</dbReference>
<evidence type="ECO:0000313" key="3">
    <source>
        <dbReference type="EMBL" id="MEN7550588.1"/>
    </source>
</evidence>
<proteinExistence type="predicted"/>
<gene>
    <name evidence="3" type="ORF">AAG747_21900</name>
</gene>
<dbReference type="Pfam" id="PF01408">
    <property type="entry name" value="GFO_IDH_MocA"/>
    <property type="match status" value="1"/>
</dbReference>
<dbReference type="SUPFAM" id="SSF51735">
    <property type="entry name" value="NAD(P)-binding Rossmann-fold domains"/>
    <property type="match status" value="1"/>
</dbReference>
<dbReference type="RefSeq" id="WP_346823370.1">
    <property type="nucleotide sequence ID" value="NZ_JBDKWZ010000015.1"/>
</dbReference>
<dbReference type="SUPFAM" id="SSF55347">
    <property type="entry name" value="Glyceraldehyde-3-phosphate dehydrogenase-like, C-terminal domain"/>
    <property type="match status" value="1"/>
</dbReference>
<organism evidence="3 4">
    <name type="scientific">Rapidithrix thailandica</name>
    <dbReference type="NCBI Taxonomy" id="413964"/>
    <lineage>
        <taxon>Bacteria</taxon>
        <taxon>Pseudomonadati</taxon>
        <taxon>Bacteroidota</taxon>
        <taxon>Cytophagia</taxon>
        <taxon>Cytophagales</taxon>
        <taxon>Flammeovirgaceae</taxon>
        <taxon>Rapidithrix</taxon>
    </lineage>
</organism>
<dbReference type="Proteomes" id="UP001403385">
    <property type="component" value="Unassembled WGS sequence"/>
</dbReference>
<dbReference type="PANTHER" id="PTHR43708">
    <property type="entry name" value="CONSERVED EXPRESSED OXIDOREDUCTASE (EUROFUNG)"/>
    <property type="match status" value="1"/>
</dbReference>
<dbReference type="Gene3D" id="3.30.360.10">
    <property type="entry name" value="Dihydrodipicolinate Reductase, domain 2"/>
    <property type="match status" value="1"/>
</dbReference>
<dbReference type="InterPro" id="IPR055170">
    <property type="entry name" value="GFO_IDH_MocA-like_dom"/>
</dbReference>
<keyword evidence="4" id="KW-1185">Reference proteome</keyword>
<evidence type="ECO:0000313" key="4">
    <source>
        <dbReference type="Proteomes" id="UP001403385"/>
    </source>
</evidence>
<dbReference type="GO" id="GO:0000166">
    <property type="term" value="F:nucleotide binding"/>
    <property type="evidence" value="ECO:0007669"/>
    <property type="project" value="InterPro"/>
</dbReference>
<dbReference type="InterPro" id="IPR000683">
    <property type="entry name" value="Gfo/Idh/MocA-like_OxRdtase_N"/>
</dbReference>
<dbReference type="AlphaFoldDB" id="A0AAW9SDN5"/>
<sequence>MKRKIRMGMVGGGSGSFIGAVHRMAANLDGQVELVCGAFSSRPEVARQSGIDLFLPQDRVYTSFEEMVEKEAVLPEDKRMDFVSIVTPNHVHFEPAKLALEKGFHVVCEKPLCFSLEEAYALRKLVEQSDLEFCVTHTYTGYPMVKEARDLIKAGKLGKIRKVIVEYPQGWLSTNVEASGQTQASWRTDPKRSGMGGSVGDIGTHAENLAEYISGLKITELCADVSTMVEGRLLDDDANILLHFDNGAKGVLHCSQICAGEENDLNIRIYGEKGGIVWKQMEPNTLLVKMHEAPAQIYRTGGDRPYLGEGAQAHTRVPAGHPEGYLEAFANLYHNFARVLQAKLEGKQPDPQHQDYPTIYDGVRGMEFIVSVIKSSESQEKWFKFISEE</sequence>